<dbReference type="EMBL" id="CP060634">
    <property type="protein sequence ID" value="QNM04998.1"/>
    <property type="molecule type" value="Genomic_DNA"/>
</dbReference>
<organism evidence="1 2">
    <name type="scientific">Qiania dongpingensis</name>
    <dbReference type="NCBI Taxonomy" id="2763669"/>
    <lineage>
        <taxon>Bacteria</taxon>
        <taxon>Bacillati</taxon>
        <taxon>Bacillota</taxon>
        <taxon>Clostridia</taxon>
        <taxon>Lachnospirales</taxon>
        <taxon>Lachnospiraceae</taxon>
        <taxon>Qiania</taxon>
    </lineage>
</organism>
<keyword evidence="2" id="KW-1185">Reference proteome</keyword>
<dbReference type="KEGG" id="qdo:H9Q78_11150"/>
<name>A0A7G9G2G6_9FIRM</name>
<gene>
    <name evidence="1" type="ORF">H9Q78_11150</name>
</gene>
<reference evidence="1 2" key="1">
    <citation type="submission" date="2020-08" db="EMBL/GenBank/DDBJ databases">
        <authorList>
            <person name="Liu C."/>
            <person name="Sun Q."/>
        </authorList>
    </citation>
    <scope>NUCLEOTIDE SEQUENCE [LARGE SCALE GENOMIC DNA]</scope>
    <source>
        <strain evidence="1 2">NSJ-38</strain>
    </source>
</reference>
<proteinExistence type="predicted"/>
<sequence length="66" mass="7629">MDKYRFIQVSWKGPTGGRKDAGYGCQQAAWMESDFLLSHLVIKIRFLKIFKGMNEQIYSLIEQKAG</sequence>
<evidence type="ECO:0000313" key="1">
    <source>
        <dbReference type="EMBL" id="QNM04998.1"/>
    </source>
</evidence>
<accession>A0A7G9G2G6</accession>
<dbReference type="Proteomes" id="UP000515823">
    <property type="component" value="Chromosome"/>
</dbReference>
<dbReference type="AlphaFoldDB" id="A0A7G9G2G6"/>
<dbReference type="RefSeq" id="WP_249301752.1">
    <property type="nucleotide sequence ID" value="NZ_CP060634.1"/>
</dbReference>
<evidence type="ECO:0000313" key="2">
    <source>
        <dbReference type="Proteomes" id="UP000515823"/>
    </source>
</evidence>
<protein>
    <submittedName>
        <fullName evidence="1">Uncharacterized protein</fullName>
    </submittedName>
</protein>